<dbReference type="KEGG" id="dfa:DFA_02487"/>
<dbReference type="RefSeq" id="XP_004357210.1">
    <property type="nucleotide sequence ID" value="XM_004357154.1"/>
</dbReference>
<feature type="compositionally biased region" description="Low complexity" evidence="1">
    <location>
        <begin position="60"/>
        <end position="84"/>
    </location>
</feature>
<name>F4Q068_CACFS</name>
<keyword evidence="3" id="KW-1185">Reference proteome</keyword>
<gene>
    <name evidence="2" type="ORF">DFA_02487</name>
</gene>
<dbReference type="OMA" id="GFMIEMF"/>
<evidence type="ECO:0000313" key="3">
    <source>
        <dbReference type="Proteomes" id="UP000007797"/>
    </source>
</evidence>
<reference evidence="3" key="1">
    <citation type="journal article" date="2011" name="Genome Res.">
        <title>Phylogeny-wide analysis of social amoeba genomes highlights ancient origins for complex intercellular communication.</title>
        <authorList>
            <person name="Heidel A.J."/>
            <person name="Lawal H.M."/>
            <person name="Felder M."/>
            <person name="Schilde C."/>
            <person name="Helps N.R."/>
            <person name="Tunggal B."/>
            <person name="Rivero F."/>
            <person name="John U."/>
            <person name="Schleicher M."/>
            <person name="Eichinger L."/>
            <person name="Platzer M."/>
            <person name="Noegel A.A."/>
            <person name="Schaap P."/>
            <person name="Gloeckner G."/>
        </authorList>
    </citation>
    <scope>NUCLEOTIDE SEQUENCE [LARGE SCALE GENOMIC DNA]</scope>
    <source>
        <strain evidence="3">SH3</strain>
    </source>
</reference>
<protein>
    <submittedName>
        <fullName evidence="2">Uncharacterized protein</fullName>
    </submittedName>
</protein>
<dbReference type="GeneID" id="14870908"/>
<dbReference type="Proteomes" id="UP000007797">
    <property type="component" value="Unassembled WGS sequence"/>
</dbReference>
<sequence>MIGRNSSTLIRSLSRSSNNVIGLTFNSSTAAAVGGYRLFSNTSSSSSSSSSYQSSSISKINITSNNNNNNNNNQKQQDSSSSSSFKERNKDDGTKKIITLLSFSIGSWFGWGQQQRDDQDDAMTKSKKRFPKQKVTNFEDAMEWYQTFYQHQDIEYFLDAMTLLLGKESQAYIKTQLSHIKHNKDLKTVARIQTIQSFYYLPMVGFMVEMMKLYPEKVEGWYDHLMSQPDITTPWKSVLGNLDPSMLITLAVSLVGNENAKKIQKRIVVSNLEKSKTTNADEKTIQENIKHLDAWATNQKESLPTFPLLLIGQYLCTGDEAIVRRIVEMWRKALMHLEKSTLSNTSASNITNDINKKMEFEQRDMIIDELSQAIRLLSKDQKAHQLLKDELSHHLKQQNK</sequence>
<evidence type="ECO:0000313" key="2">
    <source>
        <dbReference type="EMBL" id="EGG18748.1"/>
    </source>
</evidence>
<dbReference type="OrthoDB" id="17444at2759"/>
<proteinExistence type="predicted"/>
<organism evidence="2 3">
    <name type="scientific">Cavenderia fasciculata</name>
    <name type="common">Slime mold</name>
    <name type="synonym">Dictyostelium fasciculatum</name>
    <dbReference type="NCBI Taxonomy" id="261658"/>
    <lineage>
        <taxon>Eukaryota</taxon>
        <taxon>Amoebozoa</taxon>
        <taxon>Evosea</taxon>
        <taxon>Eumycetozoa</taxon>
        <taxon>Dictyostelia</taxon>
        <taxon>Acytosteliales</taxon>
        <taxon>Cavenderiaceae</taxon>
        <taxon>Cavenderia</taxon>
    </lineage>
</organism>
<evidence type="ECO:0000256" key="1">
    <source>
        <dbReference type="SAM" id="MobiDB-lite"/>
    </source>
</evidence>
<dbReference type="EMBL" id="GL883017">
    <property type="protein sequence ID" value="EGG18748.1"/>
    <property type="molecule type" value="Genomic_DNA"/>
</dbReference>
<feature type="region of interest" description="Disordered" evidence="1">
    <location>
        <begin position="60"/>
        <end position="90"/>
    </location>
</feature>
<accession>F4Q068</accession>
<dbReference type="AlphaFoldDB" id="F4Q068"/>